<evidence type="ECO:0000313" key="3">
    <source>
        <dbReference type="WBParaSite" id="HCON_00178790-00001"/>
    </source>
</evidence>
<protein>
    <submittedName>
        <fullName evidence="3">SDR family NAD(P)-dependent oxidoreductase</fullName>
    </submittedName>
</protein>
<name>A0A7I4Z3L2_HAECO</name>
<accession>A0A7I4Z3L2</accession>
<reference evidence="3" key="1">
    <citation type="submission" date="2020-12" db="UniProtKB">
        <authorList>
            <consortium name="WormBaseParasite"/>
        </authorList>
    </citation>
    <scope>IDENTIFICATION</scope>
    <source>
        <strain evidence="3">MHco3</strain>
    </source>
</reference>
<dbReference type="AlphaFoldDB" id="A0A7I4Z3L2"/>
<feature type="region of interest" description="Disordered" evidence="1">
    <location>
        <begin position="97"/>
        <end position="117"/>
    </location>
</feature>
<dbReference type="WBParaSite" id="HCON_00178790-00001">
    <property type="protein sequence ID" value="HCON_00178790-00001"/>
    <property type="gene ID" value="HCON_00178790"/>
</dbReference>
<sequence>MDLFFCHTTFFDAQRNMVILTTSRAVGFKAVRAVMSLGGQNVRKAALNQDKAYAKIDEQVALLLQLAKPVSALIGDQLGRLTKILLKIEDAYTLPNYEPRRSPKRSRYSSDDSDDDQ</sequence>
<evidence type="ECO:0000313" key="2">
    <source>
        <dbReference type="Proteomes" id="UP000025227"/>
    </source>
</evidence>
<proteinExistence type="predicted"/>
<dbReference type="Proteomes" id="UP000025227">
    <property type="component" value="Unplaced"/>
</dbReference>
<evidence type="ECO:0000256" key="1">
    <source>
        <dbReference type="SAM" id="MobiDB-lite"/>
    </source>
</evidence>
<keyword evidence="2" id="KW-1185">Reference proteome</keyword>
<organism evidence="2 3">
    <name type="scientific">Haemonchus contortus</name>
    <name type="common">Barber pole worm</name>
    <dbReference type="NCBI Taxonomy" id="6289"/>
    <lineage>
        <taxon>Eukaryota</taxon>
        <taxon>Metazoa</taxon>
        <taxon>Ecdysozoa</taxon>
        <taxon>Nematoda</taxon>
        <taxon>Chromadorea</taxon>
        <taxon>Rhabditida</taxon>
        <taxon>Rhabditina</taxon>
        <taxon>Rhabditomorpha</taxon>
        <taxon>Strongyloidea</taxon>
        <taxon>Trichostrongylidae</taxon>
        <taxon>Haemonchus</taxon>
    </lineage>
</organism>